<dbReference type="EMBL" id="JAIWYP010000004">
    <property type="protein sequence ID" value="KAH3839850.1"/>
    <property type="molecule type" value="Genomic_DNA"/>
</dbReference>
<reference evidence="1" key="1">
    <citation type="journal article" date="2019" name="bioRxiv">
        <title>The Genome of the Zebra Mussel, Dreissena polymorpha: A Resource for Invasive Species Research.</title>
        <authorList>
            <person name="McCartney M.A."/>
            <person name="Auch B."/>
            <person name="Kono T."/>
            <person name="Mallez S."/>
            <person name="Zhang Y."/>
            <person name="Obille A."/>
            <person name="Becker A."/>
            <person name="Abrahante J.E."/>
            <person name="Garbe J."/>
            <person name="Badalamenti J.P."/>
            <person name="Herman A."/>
            <person name="Mangelson H."/>
            <person name="Liachko I."/>
            <person name="Sullivan S."/>
            <person name="Sone E.D."/>
            <person name="Koren S."/>
            <person name="Silverstein K.A.T."/>
            <person name="Beckman K.B."/>
            <person name="Gohl D.M."/>
        </authorList>
    </citation>
    <scope>NUCLEOTIDE SEQUENCE</scope>
    <source>
        <strain evidence="1">Duluth1</strain>
        <tissue evidence="1">Whole animal</tissue>
    </source>
</reference>
<gene>
    <name evidence="1" type="ORF">DPMN_113287</name>
</gene>
<name>A0A9D4QRR0_DREPO</name>
<protein>
    <submittedName>
        <fullName evidence="1">Uncharacterized protein</fullName>
    </submittedName>
</protein>
<dbReference type="Proteomes" id="UP000828390">
    <property type="component" value="Unassembled WGS sequence"/>
</dbReference>
<evidence type="ECO:0000313" key="1">
    <source>
        <dbReference type="EMBL" id="KAH3839850.1"/>
    </source>
</evidence>
<proteinExistence type="predicted"/>
<evidence type="ECO:0000313" key="2">
    <source>
        <dbReference type="Proteomes" id="UP000828390"/>
    </source>
</evidence>
<accession>A0A9D4QRR0</accession>
<keyword evidence="2" id="KW-1185">Reference proteome</keyword>
<comment type="caution">
    <text evidence="1">The sequence shown here is derived from an EMBL/GenBank/DDBJ whole genome shotgun (WGS) entry which is preliminary data.</text>
</comment>
<organism evidence="1 2">
    <name type="scientific">Dreissena polymorpha</name>
    <name type="common">Zebra mussel</name>
    <name type="synonym">Mytilus polymorpha</name>
    <dbReference type="NCBI Taxonomy" id="45954"/>
    <lineage>
        <taxon>Eukaryota</taxon>
        <taxon>Metazoa</taxon>
        <taxon>Spiralia</taxon>
        <taxon>Lophotrochozoa</taxon>
        <taxon>Mollusca</taxon>
        <taxon>Bivalvia</taxon>
        <taxon>Autobranchia</taxon>
        <taxon>Heteroconchia</taxon>
        <taxon>Euheterodonta</taxon>
        <taxon>Imparidentia</taxon>
        <taxon>Neoheterodontei</taxon>
        <taxon>Myida</taxon>
        <taxon>Dreissenoidea</taxon>
        <taxon>Dreissenidae</taxon>
        <taxon>Dreissena</taxon>
    </lineage>
</organism>
<reference evidence="1" key="2">
    <citation type="submission" date="2020-11" db="EMBL/GenBank/DDBJ databases">
        <authorList>
            <person name="McCartney M.A."/>
            <person name="Auch B."/>
            <person name="Kono T."/>
            <person name="Mallez S."/>
            <person name="Becker A."/>
            <person name="Gohl D.M."/>
            <person name="Silverstein K.A.T."/>
            <person name="Koren S."/>
            <person name="Bechman K.B."/>
            <person name="Herman A."/>
            <person name="Abrahante J.E."/>
            <person name="Garbe J."/>
        </authorList>
    </citation>
    <scope>NUCLEOTIDE SEQUENCE</scope>
    <source>
        <strain evidence="1">Duluth1</strain>
        <tissue evidence="1">Whole animal</tissue>
    </source>
</reference>
<sequence length="94" mass="10353">MIGRSTNGYRPACARHRNHCTCIITSIVRRPSGIVRRPSGNQTVAGRCICLWEIPLLLPILQSGPVSVRSSAGRQHDERKSTLAADWTVIGVYL</sequence>
<dbReference type="AlphaFoldDB" id="A0A9D4QRR0"/>